<keyword evidence="5" id="KW-1185">Reference proteome</keyword>
<reference evidence="3" key="2">
    <citation type="submission" date="2024-04" db="EMBL/GenBank/DDBJ databases">
        <authorList>
            <person name="Chen Y."/>
            <person name="Shah S."/>
            <person name="Dougan E. K."/>
            <person name="Thang M."/>
            <person name="Chan C."/>
        </authorList>
    </citation>
    <scope>NUCLEOTIDE SEQUENCE [LARGE SCALE GENOMIC DNA]</scope>
</reference>
<name>A0A9P1BZP2_9DINO</name>
<dbReference type="OrthoDB" id="445522at2759"/>
<accession>A0A9P1BZP2</accession>
<comment type="caution">
    <text evidence="2">The sequence shown here is derived from an EMBL/GenBank/DDBJ whole genome shotgun (WGS) entry which is preliminary data.</text>
</comment>
<sequence length="897" mass="99192">MAEGFRTDANLGGTEKVAICDPTNAAMLESKYTAMASLHPECSELPPFSVGYVKGWHRCTALLGLLGGLYELQFPLAEVPDHFKASVKTIHGTVGSYATPREQVFANRGITLASTGTRRAPNCFVFLRQVEVLQRAGHGNATQQFEEWGNATAISRAFNIGKQESNAVSNLQSNVTMDTRLRLKAVIKTKGMRNFLHHEVIGRGIFNVGFSSASGPTEGWVSAMTNTDSSELVLFLIERMCCDWDHQAIKKAFTYKDALALHQSTAMFLHFLGRLKQVCPVSDEVVDQLKSQFLLGGVDPELQVTAEQSVPPGDLKAVGVFRALLVKRETEIQIQADEKAQELAKKVAAATLEQLRAQLTADVEKFRNQLPSKLDETVEFAKDMKYIRDRQMFVVACMDCTVWPSNNKYVMDCLDLMHNVCALSSRNVGHIQLPMHHSSTTMQAIIKHRRKLEDAMLATNSEIRHGVTLMFAKDSTRSGSDRRPATQNVLTLFSDKSCKWNESEALQSGCIGPLPLIRVSDMQGFAEFGRACVQRTLGGQTQPRVVYYGLLREEHKKVMAEIEADVFKHWDSLASSPSKTRPRPPAEELKVEGLTMCTFSAATGACWPDHVLEKFPAHSAEHKELAEMKNKLYEEFPRPSSNAASAAPGSAPPRVVGRPDFTDSENPPLDVERMIDVETVSPPPPAERLASVVGKHGRPSIIVSKNFDVFIGNETQAAATYTACELFGFGTGNFEFKLVHGGIRDSSGLAWRFQSDTDIVAVDKKLCCIADFMHRCATQQGLADVGIQEHTIKPKMHAAEAGENEPLPVPFRYTVEPLESKRTHVFRPNPLTGNNVEMKVASVGALWIGNWDKLPESKMAKCVWEVELRGNKLSAIKPKMFLTCALALPNDAWCKLK</sequence>
<dbReference type="EMBL" id="CAMXCT010000713">
    <property type="protein sequence ID" value="CAI3982424.1"/>
    <property type="molecule type" value="Genomic_DNA"/>
</dbReference>
<evidence type="ECO:0000256" key="1">
    <source>
        <dbReference type="SAM" id="MobiDB-lite"/>
    </source>
</evidence>
<evidence type="ECO:0000313" key="2">
    <source>
        <dbReference type="EMBL" id="CAI3982424.1"/>
    </source>
</evidence>
<evidence type="ECO:0000313" key="5">
    <source>
        <dbReference type="Proteomes" id="UP001152797"/>
    </source>
</evidence>
<dbReference type="AlphaFoldDB" id="A0A9P1BZP2"/>
<proteinExistence type="predicted"/>
<feature type="compositionally biased region" description="Low complexity" evidence="1">
    <location>
        <begin position="638"/>
        <end position="653"/>
    </location>
</feature>
<dbReference type="Proteomes" id="UP001152797">
    <property type="component" value="Unassembled WGS sequence"/>
</dbReference>
<feature type="region of interest" description="Disordered" evidence="1">
    <location>
        <begin position="638"/>
        <end position="668"/>
    </location>
</feature>
<gene>
    <name evidence="2" type="ORF">C1SCF055_LOCUS10119</name>
</gene>
<dbReference type="EMBL" id="CAMXCT030000713">
    <property type="protein sequence ID" value="CAL4769736.1"/>
    <property type="molecule type" value="Genomic_DNA"/>
</dbReference>
<dbReference type="EMBL" id="CAMXCT020000713">
    <property type="protein sequence ID" value="CAL1135799.1"/>
    <property type="molecule type" value="Genomic_DNA"/>
</dbReference>
<organism evidence="2">
    <name type="scientific">Cladocopium goreaui</name>
    <dbReference type="NCBI Taxonomy" id="2562237"/>
    <lineage>
        <taxon>Eukaryota</taxon>
        <taxon>Sar</taxon>
        <taxon>Alveolata</taxon>
        <taxon>Dinophyceae</taxon>
        <taxon>Suessiales</taxon>
        <taxon>Symbiodiniaceae</taxon>
        <taxon>Cladocopium</taxon>
    </lineage>
</organism>
<evidence type="ECO:0000313" key="3">
    <source>
        <dbReference type="EMBL" id="CAL1135799.1"/>
    </source>
</evidence>
<protein>
    <submittedName>
        <fullName evidence="4">7,8-didemethyl-8-hydroxy-5-deazariboflavin synthase</fullName>
    </submittedName>
</protein>
<reference evidence="2" key="1">
    <citation type="submission" date="2022-10" db="EMBL/GenBank/DDBJ databases">
        <authorList>
            <person name="Chen Y."/>
            <person name="Dougan E. K."/>
            <person name="Chan C."/>
            <person name="Rhodes N."/>
            <person name="Thang M."/>
        </authorList>
    </citation>
    <scope>NUCLEOTIDE SEQUENCE</scope>
</reference>
<evidence type="ECO:0000313" key="4">
    <source>
        <dbReference type="EMBL" id="CAL4769736.1"/>
    </source>
</evidence>